<feature type="region of interest" description="Disordered" evidence="1">
    <location>
        <begin position="73"/>
        <end position="93"/>
    </location>
</feature>
<sequence length="125" mass="13021">MPKSSGSSGGFEKTSFRQSVAALAIGCKAVGAAPLNRAVPPLLGPRGPQSTFAVCVNSDSSSPPSPPIACRVSSNSNSINNRNNNAAAAADNDDNNINIKEQLCVQEDPPLDCPEQHPAWDEFCI</sequence>
<feature type="compositionally biased region" description="Low complexity" evidence="1">
    <location>
        <begin position="74"/>
        <end position="93"/>
    </location>
</feature>
<name>A0A813G7A1_POLGL</name>
<reference evidence="2" key="1">
    <citation type="submission" date="2021-02" db="EMBL/GenBank/DDBJ databases">
        <authorList>
            <person name="Dougan E. K."/>
            <person name="Rhodes N."/>
            <person name="Thang M."/>
            <person name="Chan C."/>
        </authorList>
    </citation>
    <scope>NUCLEOTIDE SEQUENCE</scope>
</reference>
<dbReference type="Proteomes" id="UP000626109">
    <property type="component" value="Unassembled WGS sequence"/>
</dbReference>
<evidence type="ECO:0000313" key="3">
    <source>
        <dbReference type="Proteomes" id="UP000626109"/>
    </source>
</evidence>
<evidence type="ECO:0000313" key="2">
    <source>
        <dbReference type="EMBL" id="CAE8622842.1"/>
    </source>
</evidence>
<dbReference type="EMBL" id="CAJNNW010000067">
    <property type="protein sequence ID" value="CAE8622842.1"/>
    <property type="molecule type" value="Genomic_DNA"/>
</dbReference>
<evidence type="ECO:0000256" key="1">
    <source>
        <dbReference type="SAM" id="MobiDB-lite"/>
    </source>
</evidence>
<protein>
    <submittedName>
        <fullName evidence="2">Uncharacterized protein</fullName>
    </submittedName>
</protein>
<dbReference type="AlphaFoldDB" id="A0A813G7A1"/>
<comment type="caution">
    <text evidence="2">The sequence shown here is derived from an EMBL/GenBank/DDBJ whole genome shotgun (WGS) entry which is preliminary data.</text>
</comment>
<organism evidence="2 3">
    <name type="scientific">Polarella glacialis</name>
    <name type="common">Dinoflagellate</name>
    <dbReference type="NCBI Taxonomy" id="89957"/>
    <lineage>
        <taxon>Eukaryota</taxon>
        <taxon>Sar</taxon>
        <taxon>Alveolata</taxon>
        <taxon>Dinophyceae</taxon>
        <taxon>Suessiales</taxon>
        <taxon>Suessiaceae</taxon>
        <taxon>Polarella</taxon>
    </lineage>
</organism>
<proteinExistence type="predicted"/>
<accession>A0A813G7A1</accession>
<gene>
    <name evidence="2" type="ORF">PGLA2088_LOCUS123</name>
</gene>